<dbReference type="EMBL" id="ABEU02000013">
    <property type="status" value="NOT_ANNOTATED_CDS"/>
    <property type="molecule type" value="Genomic_DNA"/>
</dbReference>
<dbReference type="Gene3D" id="3.40.630.30">
    <property type="match status" value="1"/>
</dbReference>
<dbReference type="EnsemblPlants" id="Pp3c13_24240V3.3">
    <property type="protein sequence ID" value="Pp3c13_24240V3.3"/>
    <property type="gene ID" value="Pp3c13_24240"/>
</dbReference>
<dbReference type="InterPro" id="IPR016181">
    <property type="entry name" value="Acyl_CoA_acyltransferase"/>
</dbReference>
<dbReference type="Gramene" id="Pp3c13_24240V3.4">
    <property type="protein sequence ID" value="Pp3c13_24240V3.4"/>
    <property type="gene ID" value="Pp3c13_24240"/>
</dbReference>
<dbReference type="PANTHER" id="PTHR46067:SF27">
    <property type="entry name" value="ACYL-COA N-ACYLTRANSFERASES (NAT) SUPERFAMILY PROTEIN"/>
    <property type="match status" value="1"/>
</dbReference>
<reference evidence="2" key="3">
    <citation type="submission" date="2020-12" db="UniProtKB">
        <authorList>
            <consortium name="EnsemblPlants"/>
        </authorList>
    </citation>
    <scope>IDENTIFICATION</scope>
</reference>
<evidence type="ECO:0000313" key="3">
    <source>
        <dbReference type="Proteomes" id="UP000006727"/>
    </source>
</evidence>
<keyword evidence="3" id="KW-1185">Reference proteome</keyword>
<dbReference type="GeneID" id="112290856"/>
<dbReference type="OrthoDB" id="630895at2759"/>
<sequence length="245" mass="27182">MYCSQAIFGDAALVVNARKCPIGAGVKLVRASHLPRLKKRSLGSVSDWDGIRSIQRMSAPTTMGSCDRPRNCLLGVTLRHFTAEDMKLSLKWFGDDEVTVTTPNDSFQSEGEAQRYFATNIAGHPWYRLICVDGEPAGAIYLTLNKGAHRVRGDVSYILAKEYWGKGVMTEANALAVKAGFTEFGLHRIQAYTLPTNIGSQRVLEKCGFQREGLLRNFVRLRGKLSDVFVFAICRDDQNVDESGQ</sequence>
<gene>
    <name evidence="2" type="primary">LOC112290856</name>
</gene>
<proteinExistence type="predicted"/>
<dbReference type="EnsemblPlants" id="Pp3c13_24240V3.4">
    <property type="protein sequence ID" value="Pp3c13_24240V3.4"/>
    <property type="gene ID" value="Pp3c13_24240"/>
</dbReference>
<dbReference type="Gramene" id="Pp3c13_24240V3.3">
    <property type="protein sequence ID" value="Pp3c13_24240V3.3"/>
    <property type="gene ID" value="Pp3c13_24240"/>
</dbReference>
<dbReference type="KEGG" id="ppp:112290856"/>
<reference evidence="2 3" key="1">
    <citation type="journal article" date="2008" name="Science">
        <title>The Physcomitrella genome reveals evolutionary insights into the conquest of land by plants.</title>
        <authorList>
            <person name="Rensing S."/>
            <person name="Lang D."/>
            <person name="Zimmer A."/>
            <person name="Terry A."/>
            <person name="Salamov A."/>
            <person name="Shapiro H."/>
            <person name="Nishiyama T."/>
            <person name="Perroud P.-F."/>
            <person name="Lindquist E."/>
            <person name="Kamisugi Y."/>
            <person name="Tanahashi T."/>
            <person name="Sakakibara K."/>
            <person name="Fujita T."/>
            <person name="Oishi K."/>
            <person name="Shin-I T."/>
            <person name="Kuroki Y."/>
            <person name="Toyoda A."/>
            <person name="Suzuki Y."/>
            <person name="Hashimoto A."/>
            <person name="Yamaguchi K."/>
            <person name="Sugano A."/>
            <person name="Kohara Y."/>
            <person name="Fujiyama A."/>
            <person name="Anterola A."/>
            <person name="Aoki S."/>
            <person name="Ashton N."/>
            <person name="Barbazuk W.B."/>
            <person name="Barker E."/>
            <person name="Bennetzen J."/>
            <person name="Bezanilla M."/>
            <person name="Blankenship R."/>
            <person name="Cho S.H."/>
            <person name="Dutcher S."/>
            <person name="Estelle M."/>
            <person name="Fawcett J.A."/>
            <person name="Gundlach H."/>
            <person name="Hanada K."/>
            <person name="Heyl A."/>
            <person name="Hicks K.A."/>
            <person name="Hugh J."/>
            <person name="Lohr M."/>
            <person name="Mayer K."/>
            <person name="Melkozernov A."/>
            <person name="Murata T."/>
            <person name="Nelson D."/>
            <person name="Pils B."/>
            <person name="Prigge M."/>
            <person name="Reiss B."/>
            <person name="Renner T."/>
            <person name="Rombauts S."/>
            <person name="Rushton P."/>
            <person name="Sanderfoot A."/>
            <person name="Schween G."/>
            <person name="Shiu S.-H."/>
            <person name="Stueber K."/>
            <person name="Theodoulou F.L."/>
            <person name="Tu H."/>
            <person name="Van de Peer Y."/>
            <person name="Verrier P.J."/>
            <person name="Waters E."/>
            <person name="Wood A."/>
            <person name="Yang L."/>
            <person name="Cove D."/>
            <person name="Cuming A."/>
            <person name="Hasebe M."/>
            <person name="Lucas S."/>
            <person name="Mishler D.B."/>
            <person name="Reski R."/>
            <person name="Grigoriev I."/>
            <person name="Quatrano R.S."/>
            <person name="Boore J.L."/>
        </authorList>
    </citation>
    <scope>NUCLEOTIDE SEQUENCE [LARGE SCALE GENOMIC DNA]</scope>
    <source>
        <strain evidence="2 3">cv. Gransden 2004</strain>
    </source>
</reference>
<protein>
    <recommendedName>
        <fullName evidence="1">N-acetyltransferase domain-containing protein</fullName>
    </recommendedName>
</protein>
<name>A0A7I4AT66_PHYPA</name>
<dbReference type="PROSITE" id="PS51186">
    <property type="entry name" value="GNAT"/>
    <property type="match status" value="1"/>
</dbReference>
<dbReference type="Pfam" id="PF13302">
    <property type="entry name" value="Acetyltransf_3"/>
    <property type="match status" value="1"/>
</dbReference>
<dbReference type="GO" id="GO:0016747">
    <property type="term" value="F:acyltransferase activity, transferring groups other than amino-acyl groups"/>
    <property type="evidence" value="ECO:0007669"/>
    <property type="project" value="InterPro"/>
</dbReference>
<dbReference type="Proteomes" id="UP000006727">
    <property type="component" value="Chromosome 13"/>
</dbReference>
<dbReference type="SUPFAM" id="SSF55729">
    <property type="entry name" value="Acyl-CoA N-acyltransferases (Nat)"/>
    <property type="match status" value="1"/>
</dbReference>
<dbReference type="OMA" id="EALMSWA"/>
<dbReference type="AlphaFoldDB" id="A0A7I4AT66"/>
<evidence type="ECO:0000259" key="1">
    <source>
        <dbReference type="PROSITE" id="PS51186"/>
    </source>
</evidence>
<dbReference type="InterPro" id="IPR000182">
    <property type="entry name" value="GNAT_dom"/>
</dbReference>
<evidence type="ECO:0000313" key="2">
    <source>
        <dbReference type="EnsemblPlants" id="Pp3c13_24240V3.3"/>
    </source>
</evidence>
<dbReference type="PANTHER" id="PTHR46067">
    <property type="entry name" value="ACYL-COA N-ACYLTRANSFERASES (NAT) SUPERFAMILY PROTEIN"/>
    <property type="match status" value="1"/>
</dbReference>
<dbReference type="RefSeq" id="XP_024393407.1">
    <property type="nucleotide sequence ID" value="XM_024537639.2"/>
</dbReference>
<accession>A0A7I4AT66</accession>
<reference evidence="2 3" key="2">
    <citation type="journal article" date="2018" name="Plant J.">
        <title>The Physcomitrella patens chromosome-scale assembly reveals moss genome structure and evolution.</title>
        <authorList>
            <person name="Lang D."/>
            <person name="Ullrich K.K."/>
            <person name="Murat F."/>
            <person name="Fuchs J."/>
            <person name="Jenkins J."/>
            <person name="Haas F.B."/>
            <person name="Piednoel M."/>
            <person name="Gundlach H."/>
            <person name="Van Bel M."/>
            <person name="Meyberg R."/>
            <person name="Vives C."/>
            <person name="Morata J."/>
            <person name="Symeonidi A."/>
            <person name="Hiss M."/>
            <person name="Muchero W."/>
            <person name="Kamisugi Y."/>
            <person name="Saleh O."/>
            <person name="Blanc G."/>
            <person name="Decker E.L."/>
            <person name="van Gessel N."/>
            <person name="Grimwood J."/>
            <person name="Hayes R.D."/>
            <person name="Graham S.W."/>
            <person name="Gunter L.E."/>
            <person name="McDaniel S.F."/>
            <person name="Hoernstein S.N.W."/>
            <person name="Larsson A."/>
            <person name="Li F.W."/>
            <person name="Perroud P.F."/>
            <person name="Phillips J."/>
            <person name="Ranjan P."/>
            <person name="Rokshar D.S."/>
            <person name="Rothfels C.J."/>
            <person name="Schneider L."/>
            <person name="Shu S."/>
            <person name="Stevenson D.W."/>
            <person name="Thummler F."/>
            <person name="Tillich M."/>
            <person name="Villarreal Aguilar J.C."/>
            <person name="Widiez T."/>
            <person name="Wong G.K."/>
            <person name="Wymore A."/>
            <person name="Zhang Y."/>
            <person name="Zimmer A.D."/>
            <person name="Quatrano R.S."/>
            <person name="Mayer K.F.X."/>
            <person name="Goodstein D."/>
            <person name="Casacuberta J.M."/>
            <person name="Vandepoele K."/>
            <person name="Reski R."/>
            <person name="Cuming A.C."/>
            <person name="Tuskan G.A."/>
            <person name="Maumus F."/>
            <person name="Salse J."/>
            <person name="Schmutz J."/>
            <person name="Rensing S.A."/>
        </authorList>
    </citation>
    <scope>NUCLEOTIDE SEQUENCE [LARGE SCALE GENOMIC DNA]</scope>
    <source>
        <strain evidence="2 3">cv. Gransden 2004</strain>
    </source>
</reference>
<feature type="domain" description="N-acetyltransferase" evidence="1">
    <location>
        <begin position="76"/>
        <end position="237"/>
    </location>
</feature>
<organism evidence="2 3">
    <name type="scientific">Physcomitrium patens</name>
    <name type="common">Spreading-leaved earth moss</name>
    <name type="synonym">Physcomitrella patens</name>
    <dbReference type="NCBI Taxonomy" id="3218"/>
    <lineage>
        <taxon>Eukaryota</taxon>
        <taxon>Viridiplantae</taxon>
        <taxon>Streptophyta</taxon>
        <taxon>Embryophyta</taxon>
        <taxon>Bryophyta</taxon>
        <taxon>Bryophytina</taxon>
        <taxon>Bryopsida</taxon>
        <taxon>Funariidae</taxon>
        <taxon>Funariales</taxon>
        <taxon>Funariaceae</taxon>
        <taxon>Physcomitrium</taxon>
    </lineage>
</organism>